<dbReference type="EMBL" id="PVTQ01000001">
    <property type="protein sequence ID" value="PRY94296.1"/>
    <property type="molecule type" value="Genomic_DNA"/>
</dbReference>
<sequence length="81" mass="9186">MYSYEDRMCAVELYLKLGKRLQATIRSGAMDLKNPFCQVQADDANLFHGCFLIHVMWLTSPWHIAMPSGGGELPPEIRTLT</sequence>
<evidence type="ECO:0000313" key="1">
    <source>
        <dbReference type="EMBL" id="PRY94296.1"/>
    </source>
</evidence>
<proteinExistence type="predicted"/>
<accession>A0A2T0X5T6</accession>
<dbReference type="AlphaFoldDB" id="A0A2T0X5T6"/>
<comment type="caution">
    <text evidence="1">The sequence shown here is derived from an EMBL/GenBank/DDBJ whole genome shotgun (WGS) entry which is preliminary data.</text>
</comment>
<keyword evidence="2" id="KW-1185">Reference proteome</keyword>
<evidence type="ECO:0000313" key="2">
    <source>
        <dbReference type="Proteomes" id="UP000238392"/>
    </source>
</evidence>
<protein>
    <submittedName>
        <fullName evidence="1">Uncharacterized protein</fullName>
    </submittedName>
</protein>
<name>A0A2T0X5T6_9RHOB</name>
<organism evidence="1 2">
    <name type="scientific">Donghicola tyrosinivorans</name>
    <dbReference type="NCBI Taxonomy" id="1652492"/>
    <lineage>
        <taxon>Bacteria</taxon>
        <taxon>Pseudomonadati</taxon>
        <taxon>Pseudomonadota</taxon>
        <taxon>Alphaproteobacteria</taxon>
        <taxon>Rhodobacterales</taxon>
        <taxon>Roseobacteraceae</taxon>
        <taxon>Donghicola</taxon>
    </lineage>
</organism>
<gene>
    <name evidence="1" type="ORF">CLV74_101433</name>
</gene>
<dbReference type="Proteomes" id="UP000238392">
    <property type="component" value="Unassembled WGS sequence"/>
</dbReference>
<reference evidence="1 2" key="1">
    <citation type="submission" date="2018-03" db="EMBL/GenBank/DDBJ databases">
        <title>Genomic Encyclopedia of Archaeal and Bacterial Type Strains, Phase II (KMG-II): from individual species to whole genera.</title>
        <authorList>
            <person name="Goeker M."/>
        </authorList>
    </citation>
    <scope>NUCLEOTIDE SEQUENCE [LARGE SCALE GENOMIC DNA]</scope>
    <source>
        <strain evidence="1 2">DSM 100212</strain>
    </source>
</reference>